<dbReference type="InterPro" id="IPR025408">
    <property type="entry name" value="DUF4134"/>
</dbReference>
<accession>A0ABU5QR66</accession>
<gene>
    <name evidence="2" type="ORF">VB264_17300</name>
</gene>
<reference evidence="2 3" key="1">
    <citation type="submission" date="2023-12" db="EMBL/GenBank/DDBJ databases">
        <title>Novel species of the genus Arcicella isolated from rivers.</title>
        <authorList>
            <person name="Lu H."/>
        </authorList>
    </citation>
    <scope>NUCLEOTIDE SEQUENCE [LARGE SCALE GENOMIC DNA]</scope>
    <source>
        <strain evidence="2 3">LMG 21963</strain>
    </source>
</reference>
<evidence type="ECO:0000313" key="3">
    <source>
        <dbReference type="Proteomes" id="UP001304671"/>
    </source>
</evidence>
<sequence length="108" mass="11628">MQTHKQKVKHLLLTTLFSLYGCYIQAQSNWGTKVASASESGATEIRSVIDGVTTLLMAISGVVFLIGITSAGFKYKQGDQQAFKNLQGVLMGSLVLLIGVGLSKILFF</sequence>
<proteinExistence type="predicted"/>
<feature type="transmembrane region" description="Helical" evidence="1">
    <location>
        <begin position="55"/>
        <end position="73"/>
    </location>
</feature>
<name>A0ABU5QR66_9BACT</name>
<keyword evidence="1" id="KW-0472">Membrane</keyword>
<evidence type="ECO:0000256" key="1">
    <source>
        <dbReference type="SAM" id="Phobius"/>
    </source>
</evidence>
<dbReference type="Pfam" id="PF13572">
    <property type="entry name" value="DUF4134"/>
    <property type="match status" value="1"/>
</dbReference>
<keyword evidence="1" id="KW-1133">Transmembrane helix</keyword>
<protein>
    <submittedName>
        <fullName evidence="2">DUF4134 family protein</fullName>
    </submittedName>
</protein>
<dbReference type="RefSeq" id="WP_323251283.1">
    <property type="nucleotide sequence ID" value="NZ_JAYFUL010000032.1"/>
</dbReference>
<evidence type="ECO:0000313" key="2">
    <source>
        <dbReference type="EMBL" id="MEA5259558.1"/>
    </source>
</evidence>
<dbReference type="PROSITE" id="PS51257">
    <property type="entry name" value="PROKAR_LIPOPROTEIN"/>
    <property type="match status" value="1"/>
</dbReference>
<dbReference type="Proteomes" id="UP001304671">
    <property type="component" value="Unassembled WGS sequence"/>
</dbReference>
<organism evidence="2 3">
    <name type="scientific">Arcicella aquatica</name>
    <dbReference type="NCBI Taxonomy" id="217141"/>
    <lineage>
        <taxon>Bacteria</taxon>
        <taxon>Pseudomonadati</taxon>
        <taxon>Bacteroidota</taxon>
        <taxon>Cytophagia</taxon>
        <taxon>Cytophagales</taxon>
        <taxon>Flectobacillaceae</taxon>
        <taxon>Arcicella</taxon>
    </lineage>
</organism>
<comment type="caution">
    <text evidence="2">The sequence shown here is derived from an EMBL/GenBank/DDBJ whole genome shotgun (WGS) entry which is preliminary data.</text>
</comment>
<keyword evidence="1" id="KW-0812">Transmembrane</keyword>
<dbReference type="EMBL" id="JAYFUL010000032">
    <property type="protein sequence ID" value="MEA5259558.1"/>
    <property type="molecule type" value="Genomic_DNA"/>
</dbReference>
<feature type="transmembrane region" description="Helical" evidence="1">
    <location>
        <begin position="85"/>
        <end position="107"/>
    </location>
</feature>
<keyword evidence="3" id="KW-1185">Reference proteome</keyword>